<dbReference type="AlphaFoldDB" id="A0A561WJY9"/>
<accession>A0A561WJY9</accession>
<dbReference type="PANTHER" id="PTHR42951:SF17">
    <property type="entry name" value="METALLO-BETA-LACTAMASE DOMAIN-CONTAINING PROTEIN"/>
    <property type="match status" value="1"/>
</dbReference>
<dbReference type="CDD" id="cd07721">
    <property type="entry name" value="yflN-like_MBL-fold"/>
    <property type="match status" value="1"/>
</dbReference>
<dbReference type="EMBL" id="VIWY01000002">
    <property type="protein sequence ID" value="TWG24158.1"/>
    <property type="molecule type" value="Genomic_DNA"/>
</dbReference>
<dbReference type="RefSeq" id="WP_122977320.1">
    <property type="nucleotide sequence ID" value="NZ_BOMX01000077.1"/>
</dbReference>
<dbReference type="SMART" id="SM00849">
    <property type="entry name" value="Lactamase_B"/>
    <property type="match status" value="1"/>
</dbReference>
<dbReference type="InterPro" id="IPR006311">
    <property type="entry name" value="TAT_signal"/>
</dbReference>
<dbReference type="PANTHER" id="PTHR42951">
    <property type="entry name" value="METALLO-BETA-LACTAMASE DOMAIN-CONTAINING"/>
    <property type="match status" value="1"/>
</dbReference>
<dbReference type="InterPro" id="IPR050855">
    <property type="entry name" value="NDM-1-like"/>
</dbReference>
<keyword evidence="2" id="KW-0378">Hydrolase</keyword>
<dbReference type="Pfam" id="PF00753">
    <property type="entry name" value="Lactamase_B"/>
    <property type="match status" value="1"/>
</dbReference>
<dbReference type="InterPro" id="IPR001279">
    <property type="entry name" value="Metallo-B-lactamas"/>
</dbReference>
<comment type="caution">
    <text evidence="2">The sequence shown here is derived from an EMBL/GenBank/DDBJ whole genome shotgun (WGS) entry which is preliminary data.</text>
</comment>
<dbReference type="PROSITE" id="PS51318">
    <property type="entry name" value="TAT"/>
    <property type="match status" value="1"/>
</dbReference>
<evidence type="ECO:0000259" key="1">
    <source>
        <dbReference type="SMART" id="SM00849"/>
    </source>
</evidence>
<organism evidence="2 3">
    <name type="scientific">Actinoplanes teichomyceticus</name>
    <dbReference type="NCBI Taxonomy" id="1867"/>
    <lineage>
        <taxon>Bacteria</taxon>
        <taxon>Bacillati</taxon>
        <taxon>Actinomycetota</taxon>
        <taxon>Actinomycetes</taxon>
        <taxon>Micromonosporales</taxon>
        <taxon>Micromonosporaceae</taxon>
        <taxon>Actinoplanes</taxon>
    </lineage>
</organism>
<keyword evidence="3" id="KW-1185">Reference proteome</keyword>
<gene>
    <name evidence="2" type="ORF">FHX34_102711</name>
</gene>
<sequence length="245" mass="24224">MTAHRISRRLFVTTGAGVVGLAVVQTLTACSSSSSAPSAGRPASAPPSAAGGTGGWQRVDLGFVSAYLLLRGSEVAVVDTGTAGSGASIAAGLAAAGADWSAVKHLILTHHHPDHAGGLAEVEPRVKATVYAGAQDAATIVSDRALTSLADGDEVFGLQIIGTPGHTAGHVSIFDPSTGTLVAGDALRTENGLQGANPQYTADEKAAAASVKKLAGLDVKVILPGHGAPLTTGAKEALQKLAASG</sequence>
<feature type="domain" description="Metallo-beta-lactamase" evidence="1">
    <location>
        <begin position="63"/>
        <end position="226"/>
    </location>
</feature>
<name>A0A561WJY9_ACTTI</name>
<evidence type="ECO:0000313" key="3">
    <source>
        <dbReference type="Proteomes" id="UP000320239"/>
    </source>
</evidence>
<reference evidence="2 3" key="1">
    <citation type="submission" date="2019-06" db="EMBL/GenBank/DDBJ databases">
        <title>Sequencing the genomes of 1000 actinobacteria strains.</title>
        <authorList>
            <person name="Klenk H.-P."/>
        </authorList>
    </citation>
    <scope>NUCLEOTIDE SEQUENCE [LARGE SCALE GENOMIC DNA]</scope>
    <source>
        <strain evidence="2 3">DSM 43866</strain>
    </source>
</reference>
<dbReference type="OrthoDB" id="3196337at2"/>
<protein>
    <submittedName>
        <fullName evidence="2">Glyoxylase-like metal-dependent hydrolase (Beta-lactamase superfamily II)</fullName>
    </submittedName>
</protein>
<proteinExistence type="predicted"/>
<dbReference type="SUPFAM" id="SSF56281">
    <property type="entry name" value="Metallo-hydrolase/oxidoreductase"/>
    <property type="match status" value="1"/>
</dbReference>
<dbReference type="Gene3D" id="3.60.15.10">
    <property type="entry name" value="Ribonuclease Z/Hydroxyacylglutathione hydrolase-like"/>
    <property type="match status" value="1"/>
</dbReference>
<dbReference type="PROSITE" id="PS51257">
    <property type="entry name" value="PROKAR_LIPOPROTEIN"/>
    <property type="match status" value="1"/>
</dbReference>
<dbReference type="InterPro" id="IPR036866">
    <property type="entry name" value="RibonucZ/Hydroxyglut_hydro"/>
</dbReference>
<dbReference type="GO" id="GO:0016787">
    <property type="term" value="F:hydrolase activity"/>
    <property type="evidence" value="ECO:0007669"/>
    <property type="project" value="UniProtKB-KW"/>
</dbReference>
<dbReference type="Proteomes" id="UP000320239">
    <property type="component" value="Unassembled WGS sequence"/>
</dbReference>
<evidence type="ECO:0000313" key="2">
    <source>
        <dbReference type="EMBL" id="TWG24158.1"/>
    </source>
</evidence>